<evidence type="ECO:0000313" key="2">
    <source>
        <dbReference type="Proteomes" id="UP000000702"/>
    </source>
</evidence>
<proteinExistence type="predicted"/>
<dbReference type="EMBL" id="CAEQ01000473">
    <property type="protein sequence ID" value="CCD11815.1"/>
    <property type="molecule type" value="Genomic_DNA"/>
</dbReference>
<comment type="caution">
    <text evidence="1">The sequence shown here is derived from an EMBL/GenBank/DDBJ whole genome shotgun (WGS) entry which is preliminary data.</text>
</comment>
<reference evidence="2" key="1">
    <citation type="submission" date="2011-07" db="EMBL/GenBank/DDBJ databases">
        <title>Divergent evolution of antigenic variation in African trypanosomes.</title>
        <authorList>
            <person name="Jackson A.P."/>
            <person name="Berry A."/>
            <person name="Allison H.C."/>
            <person name="Burton P."/>
            <person name="Anderson J."/>
            <person name="Aslett M."/>
            <person name="Brown R."/>
            <person name="Corton N."/>
            <person name="Harris D."/>
            <person name="Hauser H."/>
            <person name="Gamble J."/>
            <person name="Gilderthorp R."/>
            <person name="McQuillan J."/>
            <person name="Quail M.A."/>
            <person name="Sanders M."/>
            <person name="Van Tonder A."/>
            <person name="Ginger M.L."/>
            <person name="Donelson J.E."/>
            <person name="Field M.C."/>
            <person name="Barry J.D."/>
            <person name="Berriman M."/>
            <person name="Hertz-Fowler C."/>
        </authorList>
    </citation>
    <scope>NUCLEOTIDE SEQUENCE [LARGE SCALE GENOMIC DNA]</scope>
    <source>
        <strain evidence="2">IL3000</strain>
    </source>
</reference>
<keyword evidence="2" id="KW-1185">Reference proteome</keyword>
<sequence length="150" mass="16065">MIFRHNNVSLSQSRHELLALENKSSCGIVSASNSCNFVTTFRVILVRCFTYLSRIKGSDRPPVSGSNFFLESLSGNSAANNCGDSNGALSGDAFVHGPISDAQTPASCTIGPIRLEYVALGPSESRTHLLDQGEVTRKFPSFLASSGEYT</sequence>
<name>F9W3U1_TRYCI</name>
<dbReference type="VEuPathDB" id="TriTrypDB:TcIL3000_0_27590"/>
<organism evidence="1 2">
    <name type="scientific">Trypanosoma congolense (strain IL3000)</name>
    <dbReference type="NCBI Taxonomy" id="1068625"/>
    <lineage>
        <taxon>Eukaryota</taxon>
        <taxon>Discoba</taxon>
        <taxon>Euglenozoa</taxon>
        <taxon>Kinetoplastea</taxon>
        <taxon>Metakinetoplastina</taxon>
        <taxon>Trypanosomatida</taxon>
        <taxon>Trypanosomatidae</taxon>
        <taxon>Trypanosoma</taxon>
        <taxon>Nannomonas</taxon>
    </lineage>
</organism>
<gene>
    <name evidence="1" type="ORF">TCIL3000_0_27590</name>
</gene>
<protein>
    <submittedName>
        <fullName evidence="1">WGS project CAEQ00000000 data, annotated contig 1109</fullName>
    </submittedName>
</protein>
<accession>F9W3U1</accession>
<dbReference type="Proteomes" id="UP000000702">
    <property type="component" value="Unassembled WGS sequence"/>
</dbReference>
<evidence type="ECO:0000313" key="1">
    <source>
        <dbReference type="EMBL" id="CCD11815.1"/>
    </source>
</evidence>
<dbReference type="AlphaFoldDB" id="F9W3U1"/>
<reference evidence="1 2" key="2">
    <citation type="journal article" date="2012" name="Proc. Natl. Acad. Sci. U.S.A.">
        <title>Antigenic diversity is generated by distinct evolutionary mechanisms in African trypanosome species.</title>
        <authorList>
            <person name="Jackson A.P."/>
            <person name="Berry A."/>
            <person name="Aslett M."/>
            <person name="Allison H.C."/>
            <person name="Burton P."/>
            <person name="Vavrova-Anderson J."/>
            <person name="Brown R."/>
            <person name="Browne H."/>
            <person name="Corton N."/>
            <person name="Hauser H."/>
            <person name="Gamble J."/>
            <person name="Gilderthorp R."/>
            <person name="Marcello L."/>
            <person name="McQuillan J."/>
            <person name="Otto T.D."/>
            <person name="Quail M.A."/>
            <person name="Sanders M.J."/>
            <person name="van Tonder A."/>
            <person name="Ginger M.L."/>
            <person name="Field M.C."/>
            <person name="Barry J.D."/>
            <person name="Hertz-Fowler C."/>
            <person name="Berriman M."/>
        </authorList>
    </citation>
    <scope>NUCLEOTIDE SEQUENCE [LARGE SCALE GENOMIC DNA]</scope>
    <source>
        <strain evidence="1 2">IL3000</strain>
    </source>
</reference>